<reference evidence="15 16" key="1">
    <citation type="journal article" date="2015" name="Genome Announc.">
        <title>Expanding the biotechnology potential of lactobacilli through comparative genomics of 213 strains and associated genera.</title>
        <authorList>
            <person name="Sun Z."/>
            <person name="Harris H.M."/>
            <person name="McCann A."/>
            <person name="Guo C."/>
            <person name="Argimon S."/>
            <person name="Zhang W."/>
            <person name="Yang X."/>
            <person name="Jeffery I.B."/>
            <person name="Cooney J.C."/>
            <person name="Kagawa T.F."/>
            <person name="Liu W."/>
            <person name="Song Y."/>
            <person name="Salvetti E."/>
            <person name="Wrobel A."/>
            <person name="Rasinkangas P."/>
            <person name="Parkhill J."/>
            <person name="Rea M.C."/>
            <person name="O'Sullivan O."/>
            <person name="Ritari J."/>
            <person name="Douillard F.P."/>
            <person name="Paul Ross R."/>
            <person name="Yang R."/>
            <person name="Briner A.E."/>
            <person name="Felis G.E."/>
            <person name="de Vos W.M."/>
            <person name="Barrangou R."/>
            <person name="Klaenhammer T.R."/>
            <person name="Caufield P.W."/>
            <person name="Cui Y."/>
            <person name="Zhang H."/>
            <person name="O'Toole P.W."/>
        </authorList>
    </citation>
    <scope>NUCLEOTIDE SEQUENCE [LARGE SCALE GENOMIC DNA]</scope>
    <source>
        <strain evidence="15 16">DSM 20178</strain>
    </source>
</reference>
<dbReference type="Proteomes" id="UP000051984">
    <property type="component" value="Unassembled WGS sequence"/>
</dbReference>
<dbReference type="PROSITE" id="PS50173">
    <property type="entry name" value="UMUC"/>
    <property type="match status" value="1"/>
</dbReference>
<evidence type="ECO:0000313" key="16">
    <source>
        <dbReference type="Proteomes" id="UP000051984"/>
    </source>
</evidence>
<dbReference type="InterPro" id="IPR017961">
    <property type="entry name" value="DNA_pol_Y-fam_little_finger"/>
</dbReference>
<protein>
    <recommendedName>
        <fullName evidence="13">DNA polymerase IV</fullName>
        <shortName evidence="13">Pol IV</shortName>
        <ecNumber evidence="13">2.7.7.7</ecNumber>
    </recommendedName>
</protein>
<keyword evidence="6 13" id="KW-0479">Metal-binding</keyword>
<evidence type="ECO:0000256" key="8">
    <source>
        <dbReference type="ARBA" id="ARBA00022842"/>
    </source>
</evidence>
<name>A0A0R1EMZ1_LACZE</name>
<keyword evidence="3 13" id="KW-0808">Transferase</keyword>
<dbReference type="eggNOG" id="COG0389">
    <property type="taxonomic scope" value="Bacteria"/>
</dbReference>
<dbReference type="GO" id="GO:0006281">
    <property type="term" value="P:DNA repair"/>
    <property type="evidence" value="ECO:0007669"/>
    <property type="project" value="UniProtKB-UniRule"/>
</dbReference>
<dbReference type="GO" id="GO:0000287">
    <property type="term" value="F:magnesium ion binding"/>
    <property type="evidence" value="ECO:0007669"/>
    <property type="project" value="UniProtKB-UniRule"/>
</dbReference>
<dbReference type="SUPFAM" id="SSF56672">
    <property type="entry name" value="DNA/RNA polymerases"/>
    <property type="match status" value="1"/>
</dbReference>
<dbReference type="EMBL" id="AZCT01000020">
    <property type="protein sequence ID" value="KRK10731.1"/>
    <property type="molecule type" value="Genomic_DNA"/>
</dbReference>
<evidence type="ECO:0000256" key="12">
    <source>
        <dbReference type="ARBA" id="ARBA00049244"/>
    </source>
</evidence>
<evidence type="ECO:0000259" key="14">
    <source>
        <dbReference type="PROSITE" id="PS50173"/>
    </source>
</evidence>
<evidence type="ECO:0000256" key="4">
    <source>
        <dbReference type="ARBA" id="ARBA00022695"/>
    </source>
</evidence>
<dbReference type="Pfam" id="PF00817">
    <property type="entry name" value="IMS"/>
    <property type="match status" value="1"/>
</dbReference>
<dbReference type="FunFam" id="3.30.1490.100:FF:000004">
    <property type="entry name" value="DNA polymerase IV"/>
    <property type="match status" value="1"/>
</dbReference>
<dbReference type="RefSeq" id="WP_010493711.1">
    <property type="nucleotide sequence ID" value="NZ_AZCT01000020.1"/>
</dbReference>
<dbReference type="NCBIfam" id="NF002677">
    <property type="entry name" value="PRK02406.1"/>
    <property type="match status" value="1"/>
</dbReference>
<comment type="similarity">
    <text evidence="1 13">Belongs to the DNA polymerase type-Y family.</text>
</comment>
<dbReference type="PANTHER" id="PTHR11076:SF33">
    <property type="entry name" value="DNA POLYMERASE KAPPA"/>
    <property type="match status" value="1"/>
</dbReference>
<dbReference type="InterPro" id="IPR050116">
    <property type="entry name" value="DNA_polymerase-Y"/>
</dbReference>
<dbReference type="GO" id="GO:0005829">
    <property type="term" value="C:cytosol"/>
    <property type="evidence" value="ECO:0007669"/>
    <property type="project" value="TreeGrafter"/>
</dbReference>
<evidence type="ECO:0000313" key="15">
    <source>
        <dbReference type="EMBL" id="KRK10731.1"/>
    </source>
</evidence>
<comment type="subunit">
    <text evidence="13">Monomer.</text>
</comment>
<proteinExistence type="inferred from homology"/>
<keyword evidence="2 13" id="KW-0515">Mutator protein</keyword>
<evidence type="ECO:0000256" key="11">
    <source>
        <dbReference type="ARBA" id="ARBA00023204"/>
    </source>
</evidence>
<keyword evidence="11 13" id="KW-0234">DNA repair</keyword>
<comment type="function">
    <text evidence="13">Poorly processive, error-prone DNA polymerase involved in untargeted mutagenesis. Copies undamaged DNA at stalled replication forks, which arise in vivo from mismatched or misaligned primer ends. These misaligned primers can be extended by PolIV. Exhibits no 3'-5' exonuclease (proofreading) activity. May be involved in translesional synthesis, in conjunction with the beta clamp from PolIII.</text>
</comment>
<comment type="cofactor">
    <cofactor evidence="13">
        <name>Mg(2+)</name>
        <dbReference type="ChEBI" id="CHEBI:18420"/>
    </cofactor>
    <text evidence="13">Binds 2 magnesium ions per subunit.</text>
</comment>
<evidence type="ECO:0000256" key="2">
    <source>
        <dbReference type="ARBA" id="ARBA00022457"/>
    </source>
</evidence>
<evidence type="ECO:0000256" key="13">
    <source>
        <dbReference type="HAMAP-Rule" id="MF_01113"/>
    </source>
</evidence>
<evidence type="ECO:0000256" key="9">
    <source>
        <dbReference type="ARBA" id="ARBA00022932"/>
    </source>
</evidence>
<gene>
    <name evidence="13" type="primary">dinB</name>
    <name evidence="15" type="ORF">FD51_GL001661</name>
</gene>
<dbReference type="PATRIC" id="fig|1423816.3.peg.1734"/>
<dbReference type="InterPro" id="IPR022880">
    <property type="entry name" value="DNApol_IV"/>
</dbReference>
<dbReference type="CDD" id="cd03586">
    <property type="entry name" value="PolY_Pol_IV_kappa"/>
    <property type="match status" value="1"/>
</dbReference>
<evidence type="ECO:0000256" key="6">
    <source>
        <dbReference type="ARBA" id="ARBA00022723"/>
    </source>
</evidence>
<keyword evidence="13" id="KW-0963">Cytoplasm</keyword>
<sequence>MALFELPLQNDTSRKIIHLDMDAFYASIEMRDDPRLRRKALVIARDPRTTGGKGVVTTANYVARRYGVHSAMPANEALQLVPRSELVFKTPDFPKYKAVSAQIHALFHRVTDLIEPVAFDEAYLDVTANHAFPNTIALALWLQDQISQATQLTSSIGISYNKFIAKQASDYNKPNGRTVVLPEQALLFLDRLPIKQFRGVGKKTLPKLTDLGVTDGKTLRALSQDQLLGMFGKMGFVLYQHARGVDNRPVAVRTAKSIGKERTYGTPLTDSTSVQTQLRKLAAMVVTSLNQKGMHGKTVVLKVRDVDFITQTKRLTQDHYFENEQDIFAAAWQLWQSVKLPKLAIRLLGITVTGLDPKQYENIDLPLG</sequence>
<dbReference type="GO" id="GO:0003684">
    <property type="term" value="F:damaged DNA binding"/>
    <property type="evidence" value="ECO:0007669"/>
    <property type="project" value="InterPro"/>
</dbReference>
<evidence type="ECO:0000256" key="5">
    <source>
        <dbReference type="ARBA" id="ARBA00022705"/>
    </source>
</evidence>
<evidence type="ECO:0000256" key="7">
    <source>
        <dbReference type="ARBA" id="ARBA00022763"/>
    </source>
</evidence>
<dbReference type="GO" id="GO:0009432">
    <property type="term" value="P:SOS response"/>
    <property type="evidence" value="ECO:0007669"/>
    <property type="project" value="TreeGrafter"/>
</dbReference>
<feature type="binding site" evidence="13">
    <location>
        <position position="20"/>
    </location>
    <ligand>
        <name>Mg(2+)</name>
        <dbReference type="ChEBI" id="CHEBI:18420"/>
    </ligand>
</feature>
<feature type="site" description="Substrate discrimination" evidence="13">
    <location>
        <position position="25"/>
    </location>
</feature>
<keyword evidence="8 13" id="KW-0460">Magnesium</keyword>
<dbReference type="AlphaFoldDB" id="A0A0R1EMZ1"/>
<comment type="caution">
    <text evidence="15">The sequence shown here is derived from an EMBL/GenBank/DDBJ whole genome shotgun (WGS) entry which is preliminary data.</text>
</comment>
<feature type="domain" description="UmuC" evidence="14">
    <location>
        <begin position="16"/>
        <end position="201"/>
    </location>
</feature>
<dbReference type="Pfam" id="PF11799">
    <property type="entry name" value="IMS_C"/>
    <property type="match status" value="1"/>
</dbReference>
<evidence type="ECO:0000256" key="3">
    <source>
        <dbReference type="ARBA" id="ARBA00022679"/>
    </source>
</evidence>
<dbReference type="GO" id="GO:0003887">
    <property type="term" value="F:DNA-directed DNA polymerase activity"/>
    <property type="evidence" value="ECO:0007669"/>
    <property type="project" value="UniProtKB-UniRule"/>
</dbReference>
<keyword evidence="7 13" id="KW-0227">DNA damage</keyword>
<dbReference type="PANTHER" id="PTHR11076">
    <property type="entry name" value="DNA REPAIR POLYMERASE UMUC / TRANSFERASE FAMILY MEMBER"/>
    <property type="match status" value="1"/>
</dbReference>
<feature type="binding site" evidence="13">
    <location>
        <position position="120"/>
    </location>
    <ligand>
        <name>Mg(2+)</name>
        <dbReference type="ChEBI" id="CHEBI:18420"/>
    </ligand>
</feature>
<dbReference type="Gene3D" id="3.30.1490.100">
    <property type="entry name" value="DNA polymerase, Y-family, little finger domain"/>
    <property type="match status" value="1"/>
</dbReference>
<keyword evidence="5 13" id="KW-0235">DNA replication</keyword>
<dbReference type="InterPro" id="IPR001126">
    <property type="entry name" value="UmuC"/>
</dbReference>
<dbReference type="Gene3D" id="3.30.70.270">
    <property type="match status" value="1"/>
</dbReference>
<dbReference type="InterPro" id="IPR036775">
    <property type="entry name" value="DNA_pol_Y-fam_lit_finger_sf"/>
</dbReference>
<dbReference type="InterPro" id="IPR043502">
    <property type="entry name" value="DNA/RNA_pol_sf"/>
</dbReference>
<dbReference type="Gene3D" id="1.10.150.20">
    <property type="entry name" value="5' to 3' exonuclease, C-terminal subdomain"/>
    <property type="match status" value="1"/>
</dbReference>
<keyword evidence="4 13" id="KW-0548">Nucleotidyltransferase</keyword>
<dbReference type="GO" id="GO:0042276">
    <property type="term" value="P:error-prone translesion synthesis"/>
    <property type="evidence" value="ECO:0007669"/>
    <property type="project" value="TreeGrafter"/>
</dbReference>
<dbReference type="EC" id="2.7.7.7" evidence="13"/>
<dbReference type="HAMAP" id="MF_01113">
    <property type="entry name" value="DNApol_IV"/>
    <property type="match status" value="1"/>
</dbReference>
<accession>A0A0R1EMZ1</accession>
<dbReference type="GO" id="GO:0006261">
    <property type="term" value="P:DNA-templated DNA replication"/>
    <property type="evidence" value="ECO:0007669"/>
    <property type="project" value="UniProtKB-UniRule"/>
</dbReference>
<comment type="catalytic activity">
    <reaction evidence="12 13">
        <text>DNA(n) + a 2'-deoxyribonucleoside 5'-triphosphate = DNA(n+1) + diphosphate</text>
        <dbReference type="Rhea" id="RHEA:22508"/>
        <dbReference type="Rhea" id="RHEA-COMP:17339"/>
        <dbReference type="Rhea" id="RHEA-COMP:17340"/>
        <dbReference type="ChEBI" id="CHEBI:33019"/>
        <dbReference type="ChEBI" id="CHEBI:61560"/>
        <dbReference type="ChEBI" id="CHEBI:173112"/>
        <dbReference type="EC" id="2.7.7.7"/>
    </reaction>
</comment>
<keyword evidence="10 13" id="KW-0238">DNA-binding</keyword>
<keyword evidence="9 13" id="KW-0239">DNA-directed DNA polymerase</keyword>
<evidence type="ECO:0000256" key="10">
    <source>
        <dbReference type="ARBA" id="ARBA00023125"/>
    </source>
</evidence>
<feature type="active site" evidence="13">
    <location>
        <position position="121"/>
    </location>
</feature>
<dbReference type="InterPro" id="IPR043128">
    <property type="entry name" value="Rev_trsase/Diguanyl_cyclase"/>
</dbReference>
<comment type="subcellular location">
    <subcellularLocation>
        <location evidence="13">Cytoplasm</location>
    </subcellularLocation>
</comment>
<dbReference type="SUPFAM" id="SSF100879">
    <property type="entry name" value="Lesion bypass DNA polymerase (Y-family), little finger domain"/>
    <property type="match status" value="1"/>
</dbReference>
<dbReference type="Gene3D" id="3.40.1170.60">
    <property type="match status" value="1"/>
</dbReference>
<evidence type="ECO:0000256" key="1">
    <source>
        <dbReference type="ARBA" id="ARBA00010945"/>
    </source>
</evidence>
<organism evidence="15 16">
    <name type="scientific">Lacticaseibacillus zeae DSM 20178 = KCTC 3804</name>
    <dbReference type="NCBI Taxonomy" id="1423816"/>
    <lineage>
        <taxon>Bacteria</taxon>
        <taxon>Bacillati</taxon>
        <taxon>Bacillota</taxon>
        <taxon>Bacilli</taxon>
        <taxon>Lactobacillales</taxon>
        <taxon>Lactobacillaceae</taxon>
        <taxon>Lacticaseibacillus</taxon>
    </lineage>
</organism>